<feature type="compositionally biased region" description="Basic and acidic residues" evidence="1">
    <location>
        <begin position="8"/>
        <end position="19"/>
    </location>
</feature>
<dbReference type="AlphaFoldDB" id="A0AAV7VZA8"/>
<reference evidence="2" key="1">
    <citation type="journal article" date="2022" name="bioRxiv">
        <title>Sequencing and chromosome-scale assembly of the giantPleurodeles waltlgenome.</title>
        <authorList>
            <person name="Brown T."/>
            <person name="Elewa A."/>
            <person name="Iarovenko S."/>
            <person name="Subramanian E."/>
            <person name="Araus A.J."/>
            <person name="Petzold A."/>
            <person name="Susuki M."/>
            <person name="Suzuki K.-i.T."/>
            <person name="Hayashi T."/>
            <person name="Toyoda A."/>
            <person name="Oliveira C."/>
            <person name="Osipova E."/>
            <person name="Leigh N.D."/>
            <person name="Simon A."/>
            <person name="Yun M.H."/>
        </authorList>
    </citation>
    <scope>NUCLEOTIDE SEQUENCE</scope>
    <source>
        <strain evidence="2">20211129_DDA</strain>
        <tissue evidence="2">Liver</tissue>
    </source>
</reference>
<sequence>MAQRQRRERAAAQCREKAGRLGGSLEPQAASAPAGRRGRQTEPRANAGSPAEDQGTRDTARVTRSHENQEHHKTRTGAGTRSSKCHGGSQVAERDLEDCGKR</sequence>
<feature type="compositionally biased region" description="Basic and acidic residues" evidence="1">
    <location>
        <begin position="54"/>
        <end position="71"/>
    </location>
</feature>
<proteinExistence type="predicted"/>
<name>A0AAV7VZA8_PLEWA</name>
<dbReference type="Proteomes" id="UP001066276">
    <property type="component" value="Chromosome 1_2"/>
</dbReference>
<feature type="region of interest" description="Disordered" evidence="1">
    <location>
        <begin position="1"/>
        <end position="102"/>
    </location>
</feature>
<keyword evidence="3" id="KW-1185">Reference proteome</keyword>
<evidence type="ECO:0000256" key="1">
    <source>
        <dbReference type="SAM" id="MobiDB-lite"/>
    </source>
</evidence>
<protein>
    <submittedName>
        <fullName evidence="2">Uncharacterized protein</fullName>
    </submittedName>
</protein>
<organism evidence="2 3">
    <name type="scientific">Pleurodeles waltl</name>
    <name type="common">Iberian ribbed newt</name>
    <dbReference type="NCBI Taxonomy" id="8319"/>
    <lineage>
        <taxon>Eukaryota</taxon>
        <taxon>Metazoa</taxon>
        <taxon>Chordata</taxon>
        <taxon>Craniata</taxon>
        <taxon>Vertebrata</taxon>
        <taxon>Euteleostomi</taxon>
        <taxon>Amphibia</taxon>
        <taxon>Batrachia</taxon>
        <taxon>Caudata</taxon>
        <taxon>Salamandroidea</taxon>
        <taxon>Salamandridae</taxon>
        <taxon>Pleurodelinae</taxon>
        <taxon>Pleurodeles</taxon>
    </lineage>
</organism>
<gene>
    <name evidence="2" type="ORF">NDU88_001381</name>
</gene>
<dbReference type="EMBL" id="JANPWB010000002">
    <property type="protein sequence ID" value="KAJ1205962.1"/>
    <property type="molecule type" value="Genomic_DNA"/>
</dbReference>
<accession>A0AAV7VZA8</accession>
<feature type="compositionally biased region" description="Basic and acidic residues" evidence="1">
    <location>
        <begin position="92"/>
        <end position="102"/>
    </location>
</feature>
<comment type="caution">
    <text evidence="2">The sequence shown here is derived from an EMBL/GenBank/DDBJ whole genome shotgun (WGS) entry which is preliminary data.</text>
</comment>
<evidence type="ECO:0000313" key="2">
    <source>
        <dbReference type="EMBL" id="KAJ1205962.1"/>
    </source>
</evidence>
<evidence type="ECO:0000313" key="3">
    <source>
        <dbReference type="Proteomes" id="UP001066276"/>
    </source>
</evidence>